<evidence type="ECO:0000256" key="7">
    <source>
        <dbReference type="HAMAP-Rule" id="MF_00135"/>
    </source>
</evidence>
<comment type="pathway">
    <text evidence="7">Amino-acid biosynthesis; L-tryptophan biosynthesis; L-tryptophan from chorismate: step 3/5.</text>
</comment>
<comment type="similarity">
    <text evidence="7">Belongs to the TrpF family.</text>
</comment>
<dbReference type="Pfam" id="PF00697">
    <property type="entry name" value="PRAI"/>
    <property type="match status" value="1"/>
</dbReference>
<accession>A0ABS6FHC7</accession>
<keyword evidence="10" id="KW-1185">Reference proteome</keyword>
<dbReference type="PANTHER" id="PTHR42894:SF1">
    <property type="entry name" value="N-(5'-PHOSPHORIBOSYL)ANTHRANILATE ISOMERASE"/>
    <property type="match status" value="1"/>
</dbReference>
<organism evidence="9 10">
    <name type="scientific">Peptoniphilus ovalis</name>
    <dbReference type="NCBI Taxonomy" id="2841503"/>
    <lineage>
        <taxon>Bacteria</taxon>
        <taxon>Bacillati</taxon>
        <taxon>Bacillota</taxon>
        <taxon>Tissierellia</taxon>
        <taxon>Tissierellales</taxon>
        <taxon>Peptoniphilaceae</taxon>
        <taxon>Peptoniphilus</taxon>
    </lineage>
</organism>
<keyword evidence="6 7" id="KW-0413">Isomerase</keyword>
<keyword evidence="5 7" id="KW-0057">Aromatic amino acid biosynthesis</keyword>
<keyword evidence="3 7" id="KW-0028">Amino-acid biosynthesis</keyword>
<dbReference type="Proteomes" id="UP000783742">
    <property type="component" value="Unassembled WGS sequence"/>
</dbReference>
<protein>
    <recommendedName>
        <fullName evidence="2 7">N-(5'-phosphoribosyl)anthranilate isomerase</fullName>
        <shortName evidence="7">PRAI</shortName>
        <ecNumber evidence="7">5.3.1.24</ecNumber>
    </recommendedName>
</protein>
<evidence type="ECO:0000256" key="6">
    <source>
        <dbReference type="ARBA" id="ARBA00023235"/>
    </source>
</evidence>
<dbReference type="InterPro" id="IPR001240">
    <property type="entry name" value="PRAI_dom"/>
</dbReference>
<sequence>MTKIKICGLKREEDINYANNLKLDYIGFVFAEKSKRYVSLEEAKKLKNLLSNEIKSVGVFVNESIENILRYIDEDIIDIIQLHGDETEEYISKLKSKTNNKIIKAFEVKSENDLELAKNSSADYILLDSGKGTGKTFDWNKIKSFDRNFFLAGGISKENINEAIDKFNPYALDASSSLETNDVKDFEKMKEFVEIVRRKR</sequence>
<evidence type="ECO:0000259" key="8">
    <source>
        <dbReference type="Pfam" id="PF00697"/>
    </source>
</evidence>
<feature type="domain" description="N-(5'phosphoribosyl) anthranilate isomerase (PRAI)" evidence="8">
    <location>
        <begin position="4"/>
        <end position="194"/>
    </location>
</feature>
<dbReference type="GO" id="GO:0016853">
    <property type="term" value="F:isomerase activity"/>
    <property type="evidence" value="ECO:0007669"/>
    <property type="project" value="UniProtKB-KW"/>
</dbReference>
<evidence type="ECO:0000313" key="9">
    <source>
        <dbReference type="EMBL" id="MBU5669371.1"/>
    </source>
</evidence>
<dbReference type="CDD" id="cd00405">
    <property type="entry name" value="PRAI"/>
    <property type="match status" value="1"/>
</dbReference>
<proteinExistence type="inferred from homology"/>
<dbReference type="RefSeq" id="WP_216549208.1">
    <property type="nucleotide sequence ID" value="NZ_JAHLQO010000004.1"/>
</dbReference>
<dbReference type="InterPro" id="IPR044643">
    <property type="entry name" value="TrpF_fam"/>
</dbReference>
<evidence type="ECO:0000256" key="4">
    <source>
        <dbReference type="ARBA" id="ARBA00022822"/>
    </source>
</evidence>
<evidence type="ECO:0000256" key="5">
    <source>
        <dbReference type="ARBA" id="ARBA00023141"/>
    </source>
</evidence>
<evidence type="ECO:0000256" key="1">
    <source>
        <dbReference type="ARBA" id="ARBA00001164"/>
    </source>
</evidence>
<evidence type="ECO:0000313" key="10">
    <source>
        <dbReference type="Proteomes" id="UP000783742"/>
    </source>
</evidence>
<comment type="catalytic activity">
    <reaction evidence="1 7">
        <text>N-(5-phospho-beta-D-ribosyl)anthranilate = 1-(2-carboxyphenylamino)-1-deoxy-D-ribulose 5-phosphate</text>
        <dbReference type="Rhea" id="RHEA:21540"/>
        <dbReference type="ChEBI" id="CHEBI:18277"/>
        <dbReference type="ChEBI" id="CHEBI:58613"/>
        <dbReference type="EC" id="5.3.1.24"/>
    </reaction>
</comment>
<name>A0ABS6FHC7_9FIRM</name>
<keyword evidence="4 7" id="KW-0822">Tryptophan biosynthesis</keyword>
<evidence type="ECO:0000256" key="3">
    <source>
        <dbReference type="ARBA" id="ARBA00022605"/>
    </source>
</evidence>
<dbReference type="HAMAP" id="MF_00135">
    <property type="entry name" value="PRAI"/>
    <property type="match status" value="1"/>
</dbReference>
<evidence type="ECO:0000256" key="2">
    <source>
        <dbReference type="ARBA" id="ARBA00022272"/>
    </source>
</evidence>
<gene>
    <name evidence="7" type="primary">trpF</name>
    <name evidence="9" type="ORF">KQI68_05905</name>
</gene>
<dbReference type="EC" id="5.3.1.24" evidence="7"/>
<comment type="caution">
    <text evidence="9">The sequence shown here is derived from an EMBL/GenBank/DDBJ whole genome shotgun (WGS) entry which is preliminary data.</text>
</comment>
<reference evidence="9 10" key="1">
    <citation type="submission" date="2021-06" db="EMBL/GenBank/DDBJ databases">
        <authorList>
            <person name="Sun Q."/>
            <person name="Li D."/>
        </authorList>
    </citation>
    <scope>NUCLEOTIDE SEQUENCE [LARGE SCALE GENOMIC DNA]</scope>
    <source>
        <strain evidence="9 10">MSJ-1</strain>
    </source>
</reference>
<dbReference type="PANTHER" id="PTHR42894">
    <property type="entry name" value="N-(5'-PHOSPHORIBOSYL)ANTHRANILATE ISOMERASE"/>
    <property type="match status" value="1"/>
</dbReference>
<dbReference type="EMBL" id="JAHLQO010000004">
    <property type="protein sequence ID" value="MBU5669371.1"/>
    <property type="molecule type" value="Genomic_DNA"/>
</dbReference>